<dbReference type="InterPro" id="IPR003439">
    <property type="entry name" value="ABC_transporter-like_ATP-bd"/>
</dbReference>
<dbReference type="AlphaFoldDB" id="A0A517RJ86"/>
<dbReference type="GO" id="GO:0005524">
    <property type="term" value="F:ATP binding"/>
    <property type="evidence" value="ECO:0007669"/>
    <property type="project" value="UniProtKB-KW"/>
</dbReference>
<accession>A0A517RJ86</accession>
<keyword evidence="3" id="KW-0536">Nodulation</keyword>
<dbReference type="SUPFAM" id="SSF52540">
    <property type="entry name" value="P-loop containing nucleoside triphosphate hydrolases"/>
    <property type="match status" value="1"/>
</dbReference>
<proteinExistence type="inferred from homology"/>
<dbReference type="EMBL" id="CP036269">
    <property type="protein sequence ID" value="QDT43935.1"/>
    <property type="molecule type" value="Genomic_DNA"/>
</dbReference>
<evidence type="ECO:0000256" key="2">
    <source>
        <dbReference type="ARBA" id="ARBA00022448"/>
    </source>
</evidence>
<dbReference type="PANTHER" id="PTHR42711:SF5">
    <property type="entry name" value="ABC TRANSPORTER ATP-BINDING PROTEIN NATA"/>
    <property type="match status" value="1"/>
</dbReference>
<dbReference type="GO" id="GO:0016887">
    <property type="term" value="F:ATP hydrolysis activity"/>
    <property type="evidence" value="ECO:0007669"/>
    <property type="project" value="InterPro"/>
</dbReference>
<dbReference type="SMART" id="SM00382">
    <property type="entry name" value="AAA"/>
    <property type="match status" value="1"/>
</dbReference>
<comment type="similarity">
    <text evidence="1">Belongs to the ABC transporter superfamily.</text>
</comment>
<dbReference type="KEGG" id="gaz:Pan241w_40390"/>
<evidence type="ECO:0000259" key="6">
    <source>
        <dbReference type="PROSITE" id="PS50893"/>
    </source>
</evidence>
<feature type="domain" description="ABC transporter" evidence="6">
    <location>
        <begin position="2"/>
        <end position="236"/>
    </location>
</feature>
<dbReference type="Pfam" id="PF00005">
    <property type="entry name" value="ABC_tran"/>
    <property type="match status" value="1"/>
</dbReference>
<reference evidence="7 8" key="1">
    <citation type="submission" date="2019-02" db="EMBL/GenBank/DDBJ databases">
        <title>Deep-cultivation of Planctomycetes and their phenomic and genomic characterization uncovers novel biology.</title>
        <authorList>
            <person name="Wiegand S."/>
            <person name="Jogler M."/>
            <person name="Boedeker C."/>
            <person name="Pinto D."/>
            <person name="Vollmers J."/>
            <person name="Rivas-Marin E."/>
            <person name="Kohn T."/>
            <person name="Peeters S.H."/>
            <person name="Heuer A."/>
            <person name="Rast P."/>
            <person name="Oberbeckmann S."/>
            <person name="Bunk B."/>
            <person name="Jeske O."/>
            <person name="Meyerdierks A."/>
            <person name="Storesund J.E."/>
            <person name="Kallscheuer N."/>
            <person name="Luecker S."/>
            <person name="Lage O.M."/>
            <person name="Pohl T."/>
            <person name="Merkel B.J."/>
            <person name="Hornburger P."/>
            <person name="Mueller R.-W."/>
            <person name="Bruemmer F."/>
            <person name="Labrenz M."/>
            <person name="Spormann A.M."/>
            <person name="Op den Camp H."/>
            <person name="Overmann J."/>
            <person name="Amann R."/>
            <person name="Jetten M.S.M."/>
            <person name="Mascher T."/>
            <person name="Medema M.H."/>
            <person name="Devos D.P."/>
            <person name="Kaster A.-K."/>
            <person name="Ovreas L."/>
            <person name="Rohde M."/>
            <person name="Galperin M.Y."/>
            <person name="Jogler C."/>
        </authorList>
    </citation>
    <scope>NUCLEOTIDE SEQUENCE [LARGE SCALE GENOMIC DNA]</scope>
    <source>
        <strain evidence="7 8">Pan241w</strain>
    </source>
</reference>
<dbReference type="InterPro" id="IPR003593">
    <property type="entry name" value="AAA+_ATPase"/>
</dbReference>
<evidence type="ECO:0000256" key="5">
    <source>
        <dbReference type="ARBA" id="ARBA00022840"/>
    </source>
</evidence>
<keyword evidence="2" id="KW-0813">Transport</keyword>
<dbReference type="InterPro" id="IPR027417">
    <property type="entry name" value="P-loop_NTPase"/>
</dbReference>
<name>A0A517RJ86_9PLAN</name>
<sequence>MIFVKDLTRIFEARNQDVLAVDQISFQVEQGEVYGLLGPNGAGKTTTLRMILGLLKPTSGDAEVEGFLVSSHPDEIKRRVGLVSTSAGLYQWLTPREILSFFADVYGVPRVQAEDQIEKLSRLFDINPFLDRRSATLSTGQKQRVNLARSLIHDPPVMLMDEPTRGLDVVGSKVIFDYIDLLRDEGKAVIVCTHRLDEAEQLCDRFGLLHNGKKSYEGTLAELQQCTSCQTLTQIFLQLLDAPVEPAESIPTAQREFI</sequence>
<dbReference type="OrthoDB" id="9795548at2"/>
<dbReference type="PROSITE" id="PS50893">
    <property type="entry name" value="ABC_TRANSPORTER_2"/>
    <property type="match status" value="1"/>
</dbReference>
<dbReference type="PANTHER" id="PTHR42711">
    <property type="entry name" value="ABC TRANSPORTER ATP-BINDING PROTEIN"/>
    <property type="match status" value="1"/>
</dbReference>
<evidence type="ECO:0000313" key="7">
    <source>
        <dbReference type="EMBL" id="QDT43935.1"/>
    </source>
</evidence>
<keyword evidence="5 7" id="KW-0067">ATP-binding</keyword>
<protein>
    <submittedName>
        <fullName evidence="7">Putative ABC transporter ATP-binding protein YbhF</fullName>
    </submittedName>
</protein>
<dbReference type="Gene3D" id="3.40.50.300">
    <property type="entry name" value="P-loop containing nucleotide triphosphate hydrolases"/>
    <property type="match status" value="1"/>
</dbReference>
<dbReference type="RefSeq" id="WP_145218988.1">
    <property type="nucleotide sequence ID" value="NZ_CP036269.1"/>
</dbReference>
<keyword evidence="4" id="KW-0547">Nucleotide-binding</keyword>
<dbReference type="InterPro" id="IPR050763">
    <property type="entry name" value="ABC_transporter_ATP-binding"/>
</dbReference>
<evidence type="ECO:0000256" key="3">
    <source>
        <dbReference type="ARBA" id="ARBA00022458"/>
    </source>
</evidence>
<keyword evidence="8" id="KW-1185">Reference proteome</keyword>
<evidence type="ECO:0000313" key="8">
    <source>
        <dbReference type="Proteomes" id="UP000317171"/>
    </source>
</evidence>
<evidence type="ECO:0000256" key="4">
    <source>
        <dbReference type="ARBA" id="ARBA00022741"/>
    </source>
</evidence>
<dbReference type="Proteomes" id="UP000317171">
    <property type="component" value="Chromosome"/>
</dbReference>
<organism evidence="7 8">
    <name type="scientific">Gimesia alba</name>
    <dbReference type="NCBI Taxonomy" id="2527973"/>
    <lineage>
        <taxon>Bacteria</taxon>
        <taxon>Pseudomonadati</taxon>
        <taxon>Planctomycetota</taxon>
        <taxon>Planctomycetia</taxon>
        <taxon>Planctomycetales</taxon>
        <taxon>Planctomycetaceae</taxon>
        <taxon>Gimesia</taxon>
    </lineage>
</organism>
<evidence type="ECO:0000256" key="1">
    <source>
        <dbReference type="ARBA" id="ARBA00005417"/>
    </source>
</evidence>
<gene>
    <name evidence="7" type="primary">ybhF_5</name>
    <name evidence="7" type="ORF">Pan241w_40390</name>
</gene>